<keyword evidence="4" id="KW-0945">Host-virus interaction</keyword>
<evidence type="ECO:0000256" key="3">
    <source>
        <dbReference type="ARBA" id="ARBA00022475"/>
    </source>
</evidence>
<dbReference type="Gene3D" id="3.30.430.20">
    <property type="entry name" value="Gnk2 domain, C-X8-C-X2-C motif"/>
    <property type="match status" value="2"/>
</dbReference>
<accession>A0A1U8ATW0</accession>
<reference evidence="16" key="1">
    <citation type="submission" date="2025-08" db="UniProtKB">
        <authorList>
            <consortium name="RefSeq"/>
        </authorList>
    </citation>
    <scope>IDENTIFICATION</scope>
</reference>
<gene>
    <name evidence="16" type="primary">LOC104607388</name>
</gene>
<evidence type="ECO:0000256" key="2">
    <source>
        <dbReference type="ARBA" id="ARBA00022448"/>
    </source>
</evidence>
<comment type="subcellular location">
    <subcellularLocation>
        <location evidence="12">Cell junction</location>
        <location evidence="12">Plasmodesma</location>
    </subcellularLocation>
    <subcellularLocation>
        <location evidence="1">Cell membrane</location>
        <topology evidence="1">Single-pass type I membrane protein</topology>
    </subcellularLocation>
</comment>
<evidence type="ECO:0000313" key="16">
    <source>
        <dbReference type="RefSeq" id="XP_010271330.1"/>
    </source>
</evidence>
<keyword evidence="6" id="KW-0732">Signal</keyword>
<dbReference type="Pfam" id="PF01657">
    <property type="entry name" value="Stress-antifung"/>
    <property type="match status" value="2"/>
</dbReference>
<evidence type="ECO:0000256" key="6">
    <source>
        <dbReference type="ARBA" id="ARBA00022729"/>
    </source>
</evidence>
<dbReference type="OMA" id="TQLAPIC"/>
<evidence type="ECO:0000256" key="10">
    <source>
        <dbReference type="ARBA" id="ARBA00023136"/>
    </source>
</evidence>
<keyword evidence="11" id="KW-1015">Disulfide bond</keyword>
<organism evidence="15 16">
    <name type="scientific">Nelumbo nucifera</name>
    <name type="common">Sacred lotus</name>
    <dbReference type="NCBI Taxonomy" id="4432"/>
    <lineage>
        <taxon>Eukaryota</taxon>
        <taxon>Viridiplantae</taxon>
        <taxon>Streptophyta</taxon>
        <taxon>Embryophyta</taxon>
        <taxon>Tracheophyta</taxon>
        <taxon>Spermatophyta</taxon>
        <taxon>Magnoliopsida</taxon>
        <taxon>Proteales</taxon>
        <taxon>Nelumbonaceae</taxon>
        <taxon>Nelumbo</taxon>
    </lineage>
</organism>
<evidence type="ECO:0000256" key="14">
    <source>
        <dbReference type="ARBA" id="ARBA00064287"/>
    </source>
</evidence>
<proteinExistence type="inferred from homology"/>
<keyword evidence="2" id="KW-0813">Transport</keyword>
<evidence type="ECO:0000313" key="15">
    <source>
        <dbReference type="Proteomes" id="UP000189703"/>
    </source>
</evidence>
<dbReference type="InterPro" id="IPR002902">
    <property type="entry name" value="GNK2"/>
</dbReference>
<evidence type="ECO:0000256" key="13">
    <source>
        <dbReference type="ARBA" id="ARBA00038393"/>
    </source>
</evidence>
<dbReference type="PANTHER" id="PTHR32080">
    <property type="entry name" value="ANTIFUNGAL PROTEIN GINKBILOBIN-2-LIKE"/>
    <property type="match status" value="1"/>
</dbReference>
<keyword evidence="10" id="KW-0472">Membrane</keyword>
<dbReference type="RefSeq" id="XP_010271330.1">
    <property type="nucleotide sequence ID" value="XM_010273028.2"/>
</dbReference>
<sequence length="286" mass="29803">MARPRLPSLFFLLSLLLAFSLLPSPALSGIDSFIYGGCSQLKYTPASAYETNLNSLLTSLVNSASYSTYNNFTIVGSSSQDVVYGLYQCRGDLSMPDCSQCVASAVRQLGVLCMGSCGGALQLQGCFAKYDNTTFLGVEDKTVVLKKCGASIGYNSDTLSRRDAVLAGLSSGGGTYRVGGSGNVQGVAQCVGDLSPSECQGCLSQAIGRLRTDCGTAASGDMFLAKCYVRYSSSSVGIGDYYSKADNDSSDEVGKTLAIIIGLLAGVALIIVFASFLSRLCGDKGK</sequence>
<keyword evidence="8" id="KW-0965">Cell junction</keyword>
<dbReference type="GO" id="GO:0009506">
    <property type="term" value="C:plasmodesma"/>
    <property type="evidence" value="ECO:0000318"/>
    <property type="project" value="GO_Central"/>
</dbReference>
<name>A0A1U8ATW0_NELNU</name>
<comment type="similarity">
    <text evidence="13">Belongs to the cysteine-rich repeat secretory protein family. Plasmodesmata-located proteins (PDLD) subfamily.</text>
</comment>
<dbReference type="GeneID" id="104607388"/>
<evidence type="ECO:0000256" key="5">
    <source>
        <dbReference type="ARBA" id="ARBA00022692"/>
    </source>
</evidence>
<dbReference type="InterPro" id="IPR051378">
    <property type="entry name" value="Cell2Cell_Antifungal"/>
</dbReference>
<evidence type="ECO:0000256" key="4">
    <source>
        <dbReference type="ARBA" id="ARBA00022581"/>
    </source>
</evidence>
<dbReference type="FunFam" id="3.30.430.20:FF:000020">
    <property type="entry name" value="Cysteine-rich repeat secretory protein 60"/>
    <property type="match status" value="1"/>
</dbReference>
<dbReference type="PROSITE" id="PS51473">
    <property type="entry name" value="GNK2"/>
    <property type="match status" value="2"/>
</dbReference>
<evidence type="ECO:0000256" key="9">
    <source>
        <dbReference type="ARBA" id="ARBA00022989"/>
    </source>
</evidence>
<keyword evidence="15" id="KW-1185">Reference proteome</keyword>
<protein>
    <submittedName>
        <fullName evidence="16">Cysteine-rich repeat secretory protein 60-like</fullName>
    </submittedName>
</protein>
<dbReference type="FunFam" id="3.30.430.20:FF:000001">
    <property type="entry name" value="cysteine-rich repeat secretory protein 3"/>
    <property type="match status" value="1"/>
</dbReference>
<dbReference type="OrthoDB" id="1097929at2759"/>
<dbReference type="PANTHER" id="PTHR32080:SF3">
    <property type="entry name" value="PLASMODESMATA-LOCATED PROTEIN 7"/>
    <property type="match status" value="1"/>
</dbReference>
<dbReference type="CDD" id="cd23509">
    <property type="entry name" value="Gnk2-like"/>
    <property type="match status" value="2"/>
</dbReference>
<evidence type="ECO:0000256" key="11">
    <source>
        <dbReference type="ARBA" id="ARBA00023157"/>
    </source>
</evidence>
<keyword evidence="5" id="KW-0812">Transmembrane</keyword>
<keyword evidence="9" id="KW-1133">Transmembrane helix</keyword>
<evidence type="ECO:0000256" key="1">
    <source>
        <dbReference type="ARBA" id="ARBA00004251"/>
    </source>
</evidence>
<keyword evidence="7" id="KW-0677">Repeat</keyword>
<keyword evidence="3" id="KW-1003">Cell membrane</keyword>
<evidence type="ECO:0000256" key="8">
    <source>
        <dbReference type="ARBA" id="ARBA00022949"/>
    </source>
</evidence>
<dbReference type="eggNOG" id="ENOG502QTDS">
    <property type="taxonomic scope" value="Eukaryota"/>
</dbReference>
<comment type="subunit">
    <text evidence="14">(Microbial infection) Interacts with Grapevine fanleaf virus (GFLV) 2B-MP.</text>
</comment>
<evidence type="ECO:0000256" key="7">
    <source>
        <dbReference type="ARBA" id="ARBA00022737"/>
    </source>
</evidence>
<dbReference type="Proteomes" id="UP000189703">
    <property type="component" value="Unplaced"/>
</dbReference>
<dbReference type="KEGG" id="nnu:104607388"/>
<dbReference type="GO" id="GO:0005886">
    <property type="term" value="C:plasma membrane"/>
    <property type="evidence" value="ECO:0007669"/>
    <property type="project" value="UniProtKB-SubCell"/>
</dbReference>
<dbReference type="InterPro" id="IPR038408">
    <property type="entry name" value="GNK2_sf"/>
</dbReference>
<dbReference type="FunCoup" id="A0A1U8ATW0">
    <property type="interactions" value="61"/>
</dbReference>
<dbReference type="AlphaFoldDB" id="A0A1U8ATW0"/>
<evidence type="ECO:0000256" key="12">
    <source>
        <dbReference type="ARBA" id="ARBA00024184"/>
    </source>
</evidence>